<gene>
    <name evidence="3" type="ORF">BCR37DRAFT_346555</name>
</gene>
<dbReference type="Gene3D" id="3.10.490.10">
    <property type="entry name" value="Gamma-glutamyl cyclotransferase-like"/>
    <property type="match status" value="1"/>
</dbReference>
<protein>
    <recommendedName>
        <fullName evidence="1">glutathione-specific gamma-glutamylcyclotransferase</fullName>
        <ecNumber evidence="1">4.3.2.7</ecNumber>
    </recommendedName>
</protein>
<dbReference type="GeneID" id="63784296"/>
<dbReference type="OrthoDB" id="1933483at2759"/>
<dbReference type="STRING" id="56484.A0A1Y2FGW1"/>
<evidence type="ECO:0000313" key="3">
    <source>
        <dbReference type="EMBL" id="ORY83169.1"/>
    </source>
</evidence>
<dbReference type="PANTHER" id="PTHR12192">
    <property type="entry name" value="CATION TRANSPORT PROTEIN CHAC-RELATED"/>
    <property type="match status" value="1"/>
</dbReference>
<dbReference type="RefSeq" id="XP_040725750.1">
    <property type="nucleotide sequence ID" value="XM_040867697.1"/>
</dbReference>
<dbReference type="EC" id="4.3.2.7" evidence="1"/>
<dbReference type="Pfam" id="PF04752">
    <property type="entry name" value="ChaC"/>
    <property type="match status" value="1"/>
</dbReference>
<dbReference type="OMA" id="DHREKDG"/>
<dbReference type="InterPro" id="IPR013024">
    <property type="entry name" value="GGCT-like"/>
</dbReference>
<dbReference type="GO" id="GO:0005737">
    <property type="term" value="C:cytoplasm"/>
    <property type="evidence" value="ECO:0007669"/>
    <property type="project" value="TreeGrafter"/>
</dbReference>
<dbReference type="PANTHER" id="PTHR12192:SF2">
    <property type="entry name" value="GLUTATHIONE-SPECIFIC GAMMA-GLUTAMYLCYCLOTRANSFERASE 2"/>
    <property type="match status" value="1"/>
</dbReference>
<dbReference type="GO" id="GO:0061928">
    <property type="term" value="F:glutathione specific gamma-glutamylcyclotransferase activity"/>
    <property type="evidence" value="ECO:0007669"/>
    <property type="project" value="UniProtKB-EC"/>
</dbReference>
<proteinExistence type="predicted"/>
<keyword evidence="4" id="KW-1185">Reference proteome</keyword>
<comment type="caution">
    <text evidence="3">The sequence shown here is derived from an EMBL/GenBank/DDBJ whole genome shotgun (WGS) entry which is preliminary data.</text>
</comment>
<dbReference type="InterPro" id="IPR006840">
    <property type="entry name" value="ChaC"/>
</dbReference>
<reference evidence="3 4" key="1">
    <citation type="submission" date="2016-07" db="EMBL/GenBank/DDBJ databases">
        <title>Pervasive Adenine N6-methylation of Active Genes in Fungi.</title>
        <authorList>
            <consortium name="DOE Joint Genome Institute"/>
            <person name="Mondo S.J."/>
            <person name="Dannebaum R.O."/>
            <person name="Kuo R.C."/>
            <person name="Labutti K."/>
            <person name="Haridas S."/>
            <person name="Kuo A."/>
            <person name="Salamov A."/>
            <person name="Ahrendt S.R."/>
            <person name="Lipzen A."/>
            <person name="Sullivan W."/>
            <person name="Andreopoulos W.B."/>
            <person name="Clum A."/>
            <person name="Lindquist E."/>
            <person name="Daum C."/>
            <person name="Ramamoorthy G.K."/>
            <person name="Gryganskyi A."/>
            <person name="Culley D."/>
            <person name="Magnuson J.K."/>
            <person name="James T.Y."/>
            <person name="O'Malley M.A."/>
            <person name="Stajich J.E."/>
            <person name="Spatafora J.W."/>
            <person name="Visel A."/>
            <person name="Grigoriev I.V."/>
        </authorList>
    </citation>
    <scope>NUCLEOTIDE SEQUENCE [LARGE SCALE GENOMIC DNA]</scope>
    <source>
        <strain evidence="3 4">12-1054</strain>
    </source>
</reference>
<dbReference type="Proteomes" id="UP000193685">
    <property type="component" value="Unassembled WGS sequence"/>
</dbReference>
<accession>A0A1Y2FGW1</accession>
<organism evidence="3 4">
    <name type="scientific">Protomyces lactucae-debilis</name>
    <dbReference type="NCBI Taxonomy" id="2754530"/>
    <lineage>
        <taxon>Eukaryota</taxon>
        <taxon>Fungi</taxon>
        <taxon>Dikarya</taxon>
        <taxon>Ascomycota</taxon>
        <taxon>Taphrinomycotina</taxon>
        <taxon>Taphrinomycetes</taxon>
        <taxon>Taphrinales</taxon>
        <taxon>Protomycetaceae</taxon>
        <taxon>Protomyces</taxon>
    </lineage>
</organism>
<dbReference type="GO" id="GO:0006751">
    <property type="term" value="P:glutathione catabolic process"/>
    <property type="evidence" value="ECO:0007669"/>
    <property type="project" value="InterPro"/>
</dbReference>
<dbReference type="CDD" id="cd06661">
    <property type="entry name" value="GGCT_like"/>
    <property type="match status" value="1"/>
</dbReference>
<dbReference type="EMBL" id="MCFI01000008">
    <property type="protein sequence ID" value="ORY83169.1"/>
    <property type="molecule type" value="Genomic_DNA"/>
</dbReference>
<evidence type="ECO:0000256" key="1">
    <source>
        <dbReference type="ARBA" id="ARBA00012344"/>
    </source>
</evidence>
<dbReference type="AlphaFoldDB" id="A0A1Y2FGW1"/>
<keyword evidence="2" id="KW-0456">Lyase</keyword>
<sequence>MRVFGYGSLIYKPPPHVAHATPGYITTHIRRFWQASEDHRGTPERPGRVVTLLSRAEFAAYGKAEEERFITKKQLQDDSDDGIKTWGMVYTIIPERIDEVRAYLGIREINGYTLDQVDVFTPEEGCIQAEVFIGTTENPQFTVQTDLDSLAQHILDSQGPSGPNREYLYLLEAALRTLALGSGDLYIEDLTKRVRHLEEVSLARS</sequence>
<evidence type="ECO:0000313" key="4">
    <source>
        <dbReference type="Proteomes" id="UP000193685"/>
    </source>
</evidence>
<name>A0A1Y2FGW1_PROLT</name>
<evidence type="ECO:0000256" key="2">
    <source>
        <dbReference type="ARBA" id="ARBA00023239"/>
    </source>
</evidence>